<feature type="chain" id="PRO_5046657317" description="Cytochrome b561 domain-containing protein" evidence="8">
    <location>
        <begin position="20"/>
        <end position="381"/>
    </location>
</feature>
<keyword evidence="5 7" id="KW-1133">Transmembrane helix</keyword>
<dbReference type="PROSITE" id="PS50939">
    <property type="entry name" value="CYTOCHROME_B561"/>
    <property type="match status" value="1"/>
</dbReference>
<feature type="transmembrane region" description="Helical" evidence="7">
    <location>
        <begin position="341"/>
        <end position="362"/>
    </location>
</feature>
<dbReference type="InterPro" id="IPR015920">
    <property type="entry name" value="Cellobiose_DH-like_cyt"/>
</dbReference>
<dbReference type="Gene3D" id="1.20.120.1770">
    <property type="match status" value="1"/>
</dbReference>
<evidence type="ECO:0000313" key="11">
    <source>
        <dbReference type="Proteomes" id="UP001648503"/>
    </source>
</evidence>
<feature type="transmembrane region" description="Helical" evidence="7">
    <location>
        <begin position="275"/>
        <end position="293"/>
    </location>
</feature>
<gene>
    <name evidence="10" type="ORF">BASA50_001172</name>
</gene>
<evidence type="ECO:0000256" key="2">
    <source>
        <dbReference type="ARBA" id="ARBA00022448"/>
    </source>
</evidence>
<evidence type="ECO:0000256" key="5">
    <source>
        <dbReference type="ARBA" id="ARBA00022989"/>
    </source>
</evidence>
<evidence type="ECO:0000313" key="10">
    <source>
        <dbReference type="EMBL" id="KAH6585563.1"/>
    </source>
</evidence>
<feature type="transmembrane region" description="Helical" evidence="7">
    <location>
        <begin position="201"/>
        <end position="225"/>
    </location>
</feature>
<dbReference type="PANTHER" id="PTHR47797:SF3">
    <property type="entry name" value="CYTOCHROME B561 DOMAIN-CONTAINING PROTEIN"/>
    <property type="match status" value="1"/>
</dbReference>
<name>A0ABQ8ERU6_9FUNG</name>
<feature type="domain" description="Cytochrome b561" evidence="9">
    <location>
        <begin position="163"/>
        <end position="369"/>
    </location>
</feature>
<evidence type="ECO:0000256" key="8">
    <source>
        <dbReference type="SAM" id="SignalP"/>
    </source>
</evidence>
<keyword evidence="8" id="KW-0732">Signal</keyword>
<keyword evidence="6 7" id="KW-0472">Membrane</keyword>
<keyword evidence="4" id="KW-0249">Electron transport</keyword>
<evidence type="ECO:0000256" key="6">
    <source>
        <dbReference type="ARBA" id="ARBA00023136"/>
    </source>
</evidence>
<dbReference type="SMART" id="SM00665">
    <property type="entry name" value="B561"/>
    <property type="match status" value="1"/>
</dbReference>
<dbReference type="CDD" id="cd08760">
    <property type="entry name" value="Cyt_b561_FRRS1_like"/>
    <property type="match status" value="1"/>
</dbReference>
<keyword evidence="3 7" id="KW-0812">Transmembrane</keyword>
<proteinExistence type="predicted"/>
<feature type="transmembrane region" description="Helical" evidence="7">
    <location>
        <begin position="314"/>
        <end position="335"/>
    </location>
</feature>
<comment type="subcellular location">
    <subcellularLocation>
        <location evidence="1">Membrane</location>
    </subcellularLocation>
</comment>
<dbReference type="Pfam" id="PF03188">
    <property type="entry name" value="Cytochrom_B561"/>
    <property type="match status" value="1"/>
</dbReference>
<evidence type="ECO:0000259" key="9">
    <source>
        <dbReference type="PROSITE" id="PS50939"/>
    </source>
</evidence>
<keyword evidence="2" id="KW-0813">Transport</keyword>
<protein>
    <recommendedName>
        <fullName evidence="9">Cytochrome b561 domain-containing protein</fullName>
    </recommendedName>
</protein>
<dbReference type="Gene3D" id="2.60.40.1210">
    <property type="entry name" value="Cellobiose dehydrogenase, cytochrome domain"/>
    <property type="match status" value="1"/>
</dbReference>
<organism evidence="10 11">
    <name type="scientific">Batrachochytrium salamandrivorans</name>
    <dbReference type="NCBI Taxonomy" id="1357716"/>
    <lineage>
        <taxon>Eukaryota</taxon>
        <taxon>Fungi</taxon>
        <taxon>Fungi incertae sedis</taxon>
        <taxon>Chytridiomycota</taxon>
        <taxon>Chytridiomycota incertae sedis</taxon>
        <taxon>Chytridiomycetes</taxon>
        <taxon>Rhizophydiales</taxon>
        <taxon>Rhizophydiales incertae sedis</taxon>
        <taxon>Batrachochytrium</taxon>
    </lineage>
</organism>
<comment type="caution">
    <text evidence="10">The sequence shown here is derived from an EMBL/GenBank/DDBJ whole genome shotgun (WGS) entry which is preliminary data.</text>
</comment>
<dbReference type="Pfam" id="PF16010">
    <property type="entry name" value="CDH-cyt"/>
    <property type="match status" value="1"/>
</dbReference>
<sequence>MHWKLVIPFALSFATQVLSASSYCEGSVFCAIGSKDAANNIQITIHSSAQGFVALGIGSSMAKSSMYLAWKNSTGGIMLVSRDSTGYRPPQPSPERIAILVPTPANIPTPSWAVIAFTFKRPAISTIMSIEPQSEYIYSMSDTPTRDPDSLNSVPGIHSKYGFIRGVDFTISSSDSGSTSFGNGGSSGAVLTLPAGTTFDYILRVHGILMVVAWVISPAIGIFVARFLKTRLGAIWYSLHIFFMLVVTGILTTASIVLIYLYKRPPHFSDNYHEVIGLVVAIGMLVQYAVGFVSNATFNPKRTSIPIVDKLHWWLGRGLVVLGIINVFFGLSLYGSMGYPISVWFSIGVGIVLGVITVVFVAGQMIIGQIHHDATTDELFK</sequence>
<dbReference type="Proteomes" id="UP001648503">
    <property type="component" value="Unassembled WGS sequence"/>
</dbReference>
<evidence type="ECO:0000256" key="7">
    <source>
        <dbReference type="SAM" id="Phobius"/>
    </source>
</evidence>
<evidence type="ECO:0000256" key="1">
    <source>
        <dbReference type="ARBA" id="ARBA00004370"/>
    </source>
</evidence>
<dbReference type="PANTHER" id="PTHR47797">
    <property type="entry name" value="DEHYDROGENASE, PUTATIVE (AFU_ORTHOLOGUE AFUA_8G05805)-RELATED"/>
    <property type="match status" value="1"/>
</dbReference>
<feature type="signal peptide" evidence="8">
    <location>
        <begin position="1"/>
        <end position="19"/>
    </location>
</feature>
<dbReference type="EMBL" id="JAFCIX010000580">
    <property type="protein sequence ID" value="KAH6585563.1"/>
    <property type="molecule type" value="Genomic_DNA"/>
</dbReference>
<feature type="transmembrane region" description="Helical" evidence="7">
    <location>
        <begin position="237"/>
        <end position="263"/>
    </location>
</feature>
<keyword evidence="11" id="KW-1185">Reference proteome</keyword>
<dbReference type="InterPro" id="IPR006593">
    <property type="entry name" value="Cyt_b561/ferric_Rdtase_TM"/>
</dbReference>
<evidence type="ECO:0000256" key="3">
    <source>
        <dbReference type="ARBA" id="ARBA00022692"/>
    </source>
</evidence>
<dbReference type="SUPFAM" id="SSF49344">
    <property type="entry name" value="CBD9-like"/>
    <property type="match status" value="1"/>
</dbReference>
<evidence type="ECO:0000256" key="4">
    <source>
        <dbReference type="ARBA" id="ARBA00022982"/>
    </source>
</evidence>
<reference evidence="10 11" key="1">
    <citation type="submission" date="2021-02" db="EMBL/GenBank/DDBJ databases">
        <title>Variation within the Batrachochytrium salamandrivorans European outbreak.</title>
        <authorList>
            <person name="Kelly M."/>
            <person name="Pasmans F."/>
            <person name="Shea T.P."/>
            <person name="Munoz J.F."/>
            <person name="Carranza S."/>
            <person name="Cuomo C.A."/>
            <person name="Martel A."/>
        </authorList>
    </citation>
    <scope>NUCLEOTIDE SEQUENCE [LARGE SCALE GENOMIC DNA]</scope>
    <source>
        <strain evidence="10 11">AMFP18/2</strain>
    </source>
</reference>
<accession>A0ABQ8ERU6</accession>